<dbReference type="PROSITE" id="PS51257">
    <property type="entry name" value="PROKAR_LIPOPROTEIN"/>
    <property type="match status" value="1"/>
</dbReference>
<accession>A0ABT4TFZ6</accession>
<gene>
    <name evidence="2" type="ORF">O4U47_03410</name>
</gene>
<dbReference type="EMBL" id="JAQFWP010000004">
    <property type="protein sequence ID" value="MDA2803546.1"/>
    <property type="molecule type" value="Genomic_DNA"/>
</dbReference>
<evidence type="ECO:0000313" key="3">
    <source>
        <dbReference type="Proteomes" id="UP001165685"/>
    </source>
</evidence>
<name>A0ABT4TFZ6_9ACTN</name>
<feature type="chain" id="PRO_5045409548" description="DUF1795 domain-containing protein" evidence="1">
    <location>
        <begin position="32"/>
        <end position="215"/>
    </location>
</feature>
<evidence type="ECO:0000256" key="1">
    <source>
        <dbReference type="SAM" id="SignalP"/>
    </source>
</evidence>
<evidence type="ECO:0008006" key="4">
    <source>
        <dbReference type="Google" id="ProtNLM"/>
    </source>
</evidence>
<comment type="caution">
    <text evidence="2">The sequence shown here is derived from an EMBL/GenBank/DDBJ whole genome shotgun (WGS) entry which is preliminary data.</text>
</comment>
<feature type="signal peptide" evidence="1">
    <location>
        <begin position="1"/>
        <end position="31"/>
    </location>
</feature>
<sequence>MRAIARRRSGAAVAGAAVAAAALALTGCGGAEDGAAGQGGQAGGEDAAIDAPEGFQAVDADWLAYAVPDDWEPVEGSEEADGEHIYESVAAIEGEGDVIMASTRVIPVEGVGPETHAQQLAGKFGAEVMIGNKIDDMQEAQEHEVEGADSSARNDYSVEQFRIDYIDADEVTDVFVVAEGPDGERRGAILRVIVSDGHIGEDEQETIVDSLRVAS</sequence>
<organism evidence="2 3">
    <name type="scientific">Nocardiopsis suaedae</name>
    <dbReference type="NCBI Taxonomy" id="3018444"/>
    <lineage>
        <taxon>Bacteria</taxon>
        <taxon>Bacillati</taxon>
        <taxon>Actinomycetota</taxon>
        <taxon>Actinomycetes</taxon>
        <taxon>Streptosporangiales</taxon>
        <taxon>Nocardiopsidaceae</taxon>
        <taxon>Nocardiopsis</taxon>
    </lineage>
</organism>
<proteinExistence type="predicted"/>
<evidence type="ECO:0000313" key="2">
    <source>
        <dbReference type="EMBL" id="MDA2803546.1"/>
    </source>
</evidence>
<keyword evidence="3" id="KW-1185">Reference proteome</keyword>
<dbReference type="RefSeq" id="WP_270676039.1">
    <property type="nucleotide sequence ID" value="NZ_JAQFWP010000004.1"/>
</dbReference>
<keyword evidence="1" id="KW-0732">Signal</keyword>
<protein>
    <recommendedName>
        <fullName evidence="4">DUF1795 domain-containing protein</fullName>
    </recommendedName>
</protein>
<reference evidence="2" key="1">
    <citation type="submission" date="2023-01" db="EMBL/GenBank/DDBJ databases">
        <title>Draft genome sequence of Nocardiopsis sp. LSu2-4 isolated from halophytes.</title>
        <authorList>
            <person name="Duangmal K."/>
            <person name="Chantavorakit T."/>
        </authorList>
    </citation>
    <scope>NUCLEOTIDE SEQUENCE</scope>
    <source>
        <strain evidence="2">LSu2-4</strain>
    </source>
</reference>
<dbReference type="Proteomes" id="UP001165685">
    <property type="component" value="Unassembled WGS sequence"/>
</dbReference>